<dbReference type="Proteomes" id="UP000830671">
    <property type="component" value="Chromosome 10"/>
</dbReference>
<gene>
    <name evidence="1" type="ORF">CLUP02_17605</name>
</gene>
<name>A0A9Q8SF21_9PEZI</name>
<dbReference type="RefSeq" id="XP_049137737.1">
    <property type="nucleotide sequence ID" value="XM_049296513.1"/>
</dbReference>
<protein>
    <submittedName>
        <fullName evidence="1">Uncharacterized protein</fullName>
    </submittedName>
</protein>
<sequence length="71" mass="7797">MVAFGDLIRSISLPLSCCMLFHAATPDCMERELPFPGRVKCGRTSKKTSPVEHLRGASSMVQVAFEFCASF</sequence>
<organism evidence="1 2">
    <name type="scientific">Colletotrichum lupini</name>
    <dbReference type="NCBI Taxonomy" id="145971"/>
    <lineage>
        <taxon>Eukaryota</taxon>
        <taxon>Fungi</taxon>
        <taxon>Dikarya</taxon>
        <taxon>Ascomycota</taxon>
        <taxon>Pezizomycotina</taxon>
        <taxon>Sordariomycetes</taxon>
        <taxon>Hypocreomycetidae</taxon>
        <taxon>Glomerellales</taxon>
        <taxon>Glomerellaceae</taxon>
        <taxon>Colletotrichum</taxon>
        <taxon>Colletotrichum acutatum species complex</taxon>
    </lineage>
</organism>
<dbReference type="KEGG" id="clup:CLUP02_17605"/>
<evidence type="ECO:0000313" key="2">
    <source>
        <dbReference type="Proteomes" id="UP000830671"/>
    </source>
</evidence>
<dbReference type="GeneID" id="73351523"/>
<reference evidence="1" key="1">
    <citation type="journal article" date="2021" name="Mol. Plant Microbe Interact.">
        <title>Complete Genome Sequence of the Plant-Pathogenic Fungus Colletotrichum lupini.</title>
        <authorList>
            <person name="Baroncelli R."/>
            <person name="Pensec F."/>
            <person name="Da Lio D."/>
            <person name="Boufleur T."/>
            <person name="Vicente I."/>
            <person name="Sarrocco S."/>
            <person name="Picot A."/>
            <person name="Baraldi E."/>
            <person name="Sukno S."/>
            <person name="Thon M."/>
            <person name="Le Floch G."/>
        </authorList>
    </citation>
    <scope>NUCLEOTIDE SEQUENCE</scope>
    <source>
        <strain evidence="1">IMI 504893</strain>
    </source>
</reference>
<keyword evidence="2" id="KW-1185">Reference proteome</keyword>
<dbReference type="AlphaFoldDB" id="A0A9Q8SF21"/>
<dbReference type="EMBL" id="CP019472">
    <property type="protein sequence ID" value="UQC76094.1"/>
    <property type="molecule type" value="Genomic_DNA"/>
</dbReference>
<evidence type="ECO:0000313" key="1">
    <source>
        <dbReference type="EMBL" id="UQC76094.1"/>
    </source>
</evidence>
<accession>A0A9Q8SF21</accession>
<proteinExistence type="predicted"/>